<dbReference type="Proteomes" id="UP001174932">
    <property type="component" value="Unassembled WGS sequence"/>
</dbReference>
<reference evidence="1" key="1">
    <citation type="journal article" date="2015" name="Int. J. Syst. Evol. Microbiol.">
        <title>Rhizobium alvei sp. nov., isolated from a freshwater river.</title>
        <authorList>
            <person name="Sheu S.Y."/>
            <person name="Huang H.W."/>
            <person name="Young C.C."/>
            <person name="Chen W.M."/>
        </authorList>
    </citation>
    <scope>NUCLEOTIDE SEQUENCE</scope>
    <source>
        <strain evidence="1">TNR-22</strain>
    </source>
</reference>
<dbReference type="EMBL" id="JAUOZU010000001">
    <property type="protein sequence ID" value="MDO6962607.1"/>
    <property type="molecule type" value="Genomic_DNA"/>
</dbReference>
<organism evidence="1 2">
    <name type="scientific">Rhizobium alvei</name>
    <dbReference type="NCBI Taxonomy" id="1132659"/>
    <lineage>
        <taxon>Bacteria</taxon>
        <taxon>Pseudomonadati</taxon>
        <taxon>Pseudomonadota</taxon>
        <taxon>Alphaproteobacteria</taxon>
        <taxon>Hyphomicrobiales</taxon>
        <taxon>Rhizobiaceae</taxon>
        <taxon>Rhizobium/Agrobacterium group</taxon>
        <taxon>Rhizobium</taxon>
    </lineage>
</organism>
<accession>A0ABT8YG03</accession>
<gene>
    <name evidence="1" type="ORF">Q4481_01485</name>
</gene>
<protein>
    <submittedName>
        <fullName evidence="1">Uncharacterized protein</fullName>
    </submittedName>
</protein>
<keyword evidence="2" id="KW-1185">Reference proteome</keyword>
<dbReference type="RefSeq" id="WP_304374491.1">
    <property type="nucleotide sequence ID" value="NZ_JAUOZU010000001.1"/>
</dbReference>
<sequence>MAYVKRILQDNFSLQHRLYRSSKSIFDNQKPVSIADPERTIMYETLAAFLLVQYFQQERQQHRTQDQMTEERRPVWNWRLIRLPRPADK</sequence>
<reference evidence="1" key="2">
    <citation type="submission" date="2023-07" db="EMBL/GenBank/DDBJ databases">
        <authorList>
            <person name="Shen H."/>
        </authorList>
    </citation>
    <scope>NUCLEOTIDE SEQUENCE</scope>
    <source>
        <strain evidence="1">TNR-22</strain>
    </source>
</reference>
<evidence type="ECO:0000313" key="1">
    <source>
        <dbReference type="EMBL" id="MDO6962607.1"/>
    </source>
</evidence>
<comment type="caution">
    <text evidence="1">The sequence shown here is derived from an EMBL/GenBank/DDBJ whole genome shotgun (WGS) entry which is preliminary data.</text>
</comment>
<proteinExistence type="predicted"/>
<evidence type="ECO:0000313" key="2">
    <source>
        <dbReference type="Proteomes" id="UP001174932"/>
    </source>
</evidence>
<name>A0ABT8YG03_9HYPH</name>